<evidence type="ECO:0000259" key="10">
    <source>
        <dbReference type="PROSITE" id="PS51379"/>
    </source>
</evidence>
<dbReference type="PROSITE" id="PS00198">
    <property type="entry name" value="4FE4S_FER_1"/>
    <property type="match status" value="1"/>
</dbReference>
<dbReference type="RefSeq" id="WP_273229022.1">
    <property type="nucleotide sequence ID" value="NZ_QFOH01000002.1"/>
</dbReference>
<keyword evidence="3 9" id="KW-0819">tRNA processing</keyword>
<keyword evidence="6 9" id="KW-0560">Oxidoreductase</keyword>
<evidence type="ECO:0000256" key="8">
    <source>
        <dbReference type="ARBA" id="ARBA00023014"/>
    </source>
</evidence>
<gene>
    <name evidence="9 11" type="primary">queG</name>
    <name evidence="11" type="ORF">DI599_01740</name>
</gene>
<dbReference type="InterPro" id="IPR013542">
    <property type="entry name" value="QueG_DUF1730"/>
</dbReference>
<dbReference type="FunFam" id="3.30.70.20:FF:000017">
    <property type="entry name" value="Epoxyqueuosine reductase"/>
    <property type="match status" value="1"/>
</dbReference>
<dbReference type="Proteomes" id="UP000249198">
    <property type="component" value="Unassembled WGS sequence"/>
</dbReference>
<proteinExistence type="inferred from homology"/>
<keyword evidence="7 9" id="KW-0408">Iron</keyword>
<keyword evidence="9" id="KW-0846">Cobalamin</keyword>
<feature type="binding site" evidence="9">
    <location>
        <position position="255"/>
    </location>
    <ligand>
        <name>[4Fe-4S] cluster</name>
        <dbReference type="ChEBI" id="CHEBI:49883"/>
        <label>1</label>
    </ligand>
</feature>
<comment type="similarity">
    <text evidence="9">Belongs to the QueG family.</text>
</comment>
<evidence type="ECO:0000256" key="2">
    <source>
        <dbReference type="ARBA" id="ARBA00022490"/>
    </source>
</evidence>
<feature type="binding site" evidence="9">
    <location>
        <position position="161"/>
    </location>
    <ligand>
        <name>cob(II)alamin</name>
        <dbReference type="ChEBI" id="CHEBI:16304"/>
    </ligand>
</feature>
<accession>A0A2W5D9I8</accession>
<comment type="subcellular location">
    <subcellularLocation>
        <location evidence="9">Cytoplasm</location>
    </subcellularLocation>
</comment>
<feature type="binding site" evidence="9">
    <location>
        <position position="195"/>
    </location>
    <ligand>
        <name>[4Fe-4S] cluster</name>
        <dbReference type="ChEBI" id="CHEBI:49883"/>
        <label>1</label>
    </ligand>
</feature>
<dbReference type="EC" id="1.17.99.6" evidence="9"/>
<dbReference type="PANTHER" id="PTHR30002:SF4">
    <property type="entry name" value="EPOXYQUEUOSINE REDUCTASE"/>
    <property type="match status" value="1"/>
</dbReference>
<feature type="active site" description="Proton donor" evidence="9">
    <location>
        <position position="140"/>
    </location>
</feature>
<keyword evidence="4 9" id="KW-0479">Metal-binding</keyword>
<comment type="subunit">
    <text evidence="9">Monomer.</text>
</comment>
<evidence type="ECO:0000313" key="11">
    <source>
        <dbReference type="EMBL" id="PZP26364.1"/>
    </source>
</evidence>
<dbReference type="PANTHER" id="PTHR30002">
    <property type="entry name" value="EPOXYQUEUOSINE REDUCTASE"/>
    <property type="match status" value="1"/>
</dbReference>
<feature type="binding site" evidence="9">
    <location>
        <position position="223"/>
    </location>
    <ligand>
        <name>cob(II)alamin</name>
        <dbReference type="ChEBI" id="CHEBI:16304"/>
    </ligand>
</feature>
<evidence type="ECO:0000256" key="4">
    <source>
        <dbReference type="ARBA" id="ARBA00022723"/>
    </source>
</evidence>
<dbReference type="GO" id="GO:0031419">
    <property type="term" value="F:cobalamin binding"/>
    <property type="evidence" value="ECO:0007669"/>
    <property type="project" value="UniProtKB-KW"/>
</dbReference>
<dbReference type="SUPFAM" id="SSF46548">
    <property type="entry name" value="alpha-helical ferredoxin"/>
    <property type="match status" value="1"/>
</dbReference>
<dbReference type="Gene3D" id="3.30.70.20">
    <property type="match status" value="1"/>
</dbReference>
<organism evidence="11 12">
    <name type="scientific">Pseudomonas kuykendallii</name>
    <dbReference type="NCBI Taxonomy" id="1007099"/>
    <lineage>
        <taxon>Bacteria</taxon>
        <taxon>Pseudomonadati</taxon>
        <taxon>Pseudomonadota</taxon>
        <taxon>Gammaproteobacteria</taxon>
        <taxon>Pseudomonadales</taxon>
        <taxon>Pseudomonadaceae</taxon>
        <taxon>Pseudomonas</taxon>
    </lineage>
</organism>
<evidence type="ECO:0000313" key="12">
    <source>
        <dbReference type="Proteomes" id="UP000249198"/>
    </source>
</evidence>
<evidence type="ECO:0000256" key="3">
    <source>
        <dbReference type="ARBA" id="ARBA00022694"/>
    </source>
</evidence>
<feature type="binding site" evidence="9">
    <location>
        <position position="221"/>
    </location>
    <ligand>
        <name>[4Fe-4S] cluster</name>
        <dbReference type="ChEBI" id="CHEBI:49883"/>
        <label>2</label>
    </ligand>
</feature>
<evidence type="ECO:0000256" key="6">
    <source>
        <dbReference type="ARBA" id="ARBA00023002"/>
    </source>
</evidence>
<dbReference type="Pfam" id="PF13484">
    <property type="entry name" value="Fer4_16"/>
    <property type="match status" value="1"/>
</dbReference>
<protein>
    <recommendedName>
        <fullName evidence="9">Epoxyqueuosine reductase</fullName>
        <ecNumber evidence="9">1.17.99.6</ecNumber>
    </recommendedName>
    <alternativeName>
        <fullName evidence="9">Queuosine biosynthesis protein QueG</fullName>
    </alternativeName>
</protein>
<comment type="caution">
    <text evidence="9">Lacks conserved residue(s) required for the propagation of feature annotation.</text>
</comment>
<reference evidence="11 12" key="1">
    <citation type="submission" date="2017-08" db="EMBL/GenBank/DDBJ databases">
        <title>Infants hospitalized years apart are colonized by the same room-sourced microbial strains.</title>
        <authorList>
            <person name="Brooks B."/>
            <person name="Olm M.R."/>
            <person name="Firek B.A."/>
            <person name="Baker R."/>
            <person name="Thomas B.C."/>
            <person name="Morowitz M.J."/>
            <person name="Banfield J.F."/>
        </authorList>
    </citation>
    <scope>NUCLEOTIDE SEQUENCE [LARGE SCALE GENOMIC DNA]</scope>
    <source>
        <strain evidence="11">S2_009_000_R2_77</strain>
    </source>
</reference>
<keyword evidence="9" id="KW-0170">Cobalt</keyword>
<feature type="binding site" evidence="9">
    <location>
        <position position="140"/>
    </location>
    <ligand>
        <name>cob(II)alamin</name>
        <dbReference type="ChEBI" id="CHEBI:16304"/>
    </ligand>
</feature>
<evidence type="ECO:0000256" key="5">
    <source>
        <dbReference type="ARBA" id="ARBA00022785"/>
    </source>
</evidence>
<dbReference type="InterPro" id="IPR017900">
    <property type="entry name" value="4Fe4S_Fe_S_CS"/>
</dbReference>
<feature type="domain" description="4Fe-4S ferredoxin-type" evidence="10">
    <location>
        <begin position="186"/>
        <end position="215"/>
    </location>
</feature>
<name>A0A2W5D9I8_9PSED</name>
<dbReference type="GO" id="GO:0046872">
    <property type="term" value="F:metal ion binding"/>
    <property type="evidence" value="ECO:0007669"/>
    <property type="project" value="UniProtKB-KW"/>
</dbReference>
<dbReference type="AlphaFoldDB" id="A0A2W5D9I8"/>
<keyword evidence="2 9" id="KW-0963">Cytoplasm</keyword>
<dbReference type="InterPro" id="IPR004453">
    <property type="entry name" value="QueG"/>
</dbReference>
<feature type="binding site" evidence="9">
    <location>
        <position position="175"/>
    </location>
    <ligand>
        <name>cob(II)alamin</name>
        <dbReference type="ChEBI" id="CHEBI:16304"/>
    </ligand>
</feature>
<comment type="cofactor">
    <cofactor evidence="9">
        <name>[4Fe-4S] cluster</name>
        <dbReference type="ChEBI" id="CHEBI:49883"/>
    </cofactor>
    <text evidence="9">Binds 2 [4Fe-4S] clusters per monomer.</text>
</comment>
<feature type="binding site" evidence="9">
    <location>
        <position position="230"/>
    </location>
    <ligand>
        <name>tRNA</name>
        <dbReference type="ChEBI" id="CHEBI:17843"/>
    </ligand>
</feature>
<keyword evidence="1 9" id="KW-0004">4Fe-4S</keyword>
<feature type="binding site" evidence="9">
    <location>
        <position position="63"/>
    </location>
    <ligand>
        <name>cob(II)alamin</name>
        <dbReference type="ChEBI" id="CHEBI:16304"/>
    </ligand>
</feature>
<dbReference type="GO" id="GO:0008616">
    <property type="term" value="P:tRNA queuosine(34) biosynthetic process"/>
    <property type="evidence" value="ECO:0007669"/>
    <property type="project" value="UniProtKB-UniRule"/>
</dbReference>
<keyword evidence="5 9" id="KW-0671">Queuosine biosynthesis</keyword>
<comment type="catalytic activity">
    <reaction evidence="9">
        <text>epoxyqueuosine(34) in tRNA + AH2 = queuosine(34) in tRNA + A + H2O</text>
        <dbReference type="Rhea" id="RHEA:32159"/>
        <dbReference type="Rhea" id="RHEA-COMP:18571"/>
        <dbReference type="Rhea" id="RHEA-COMP:18582"/>
        <dbReference type="ChEBI" id="CHEBI:13193"/>
        <dbReference type="ChEBI" id="CHEBI:15377"/>
        <dbReference type="ChEBI" id="CHEBI:17499"/>
        <dbReference type="ChEBI" id="CHEBI:194431"/>
        <dbReference type="ChEBI" id="CHEBI:194443"/>
        <dbReference type="EC" id="1.17.99.6"/>
    </reaction>
</comment>
<comment type="pathway">
    <text evidence="9">tRNA modification; tRNA-queuosine biosynthesis.</text>
</comment>
<evidence type="ECO:0000256" key="1">
    <source>
        <dbReference type="ARBA" id="ARBA00022485"/>
    </source>
</evidence>
<comment type="function">
    <text evidence="9">Catalyzes the conversion of epoxyqueuosine (oQ) to queuosine (Q), which is a hypermodified base found in the wobble positions of tRNA(Asp), tRNA(Asn), tRNA(His) and tRNA(Tyr).</text>
</comment>
<comment type="caution">
    <text evidence="11">The sequence shown here is derived from an EMBL/GenBank/DDBJ whole genome shotgun (WGS) entry which is preliminary data.</text>
</comment>
<feature type="binding site" evidence="9">
    <location>
        <position position="164"/>
    </location>
    <ligand>
        <name>cob(II)alamin</name>
        <dbReference type="ChEBI" id="CHEBI:16304"/>
    </ligand>
</feature>
<dbReference type="UniPathway" id="UPA00392"/>
<sequence>MPSSPPDLALLAQSIKDWGRELGFQQVGIAGLDLSEHEAHLQRWLDAGYQGEMDYMAAHGTKRSRPDELVTGTLRVVSLRMDYLPGDTRMSQRLAEPQSAYVSRYALGRDYHKLIRKRLQQLAERIQAAIGPFGHRAFVDSAPVLEKAIAEQAGLGWIGKNTLVLNRKAGSWFFLGELFVDLPLPVDAPHASEHCGRCSACLDICPTGAFVGPYVLDARRCISYLTIELKGAIPEDLRGLIGNRVFGCDDCQIVCPWNRFARPTEQADFQPRHGLDNAELAELFRWSEEEFLSRTEGSPLRRAGYERWLRNLAVGLGNAPSTIAVIEALQARRDYPSELVREHVSWALQRHGQA</sequence>
<dbReference type="NCBIfam" id="TIGR00276">
    <property type="entry name" value="tRNA epoxyqueuosine(34) reductase QueG"/>
    <property type="match status" value="1"/>
</dbReference>
<feature type="binding site" evidence="9">
    <location>
        <begin position="248"/>
        <end position="249"/>
    </location>
    <ligand>
        <name>cob(II)alamin</name>
        <dbReference type="ChEBI" id="CHEBI:16304"/>
    </ligand>
</feature>
<feature type="binding site" evidence="9">
    <location>
        <position position="201"/>
    </location>
    <ligand>
        <name>[4Fe-4S] cluster</name>
        <dbReference type="ChEBI" id="CHEBI:49883"/>
        <label>1</label>
    </ligand>
</feature>
<dbReference type="PROSITE" id="PS51379">
    <property type="entry name" value="4FE4S_FER_2"/>
    <property type="match status" value="1"/>
</dbReference>
<dbReference type="GO" id="GO:0005737">
    <property type="term" value="C:cytoplasm"/>
    <property type="evidence" value="ECO:0007669"/>
    <property type="project" value="UniProtKB-SubCell"/>
</dbReference>
<dbReference type="EMBL" id="QFOH01000002">
    <property type="protein sequence ID" value="PZP26364.1"/>
    <property type="molecule type" value="Genomic_DNA"/>
</dbReference>
<dbReference type="GO" id="GO:0051539">
    <property type="term" value="F:4 iron, 4 sulfur cluster binding"/>
    <property type="evidence" value="ECO:0007669"/>
    <property type="project" value="UniProtKB-KW"/>
</dbReference>
<feature type="binding site" evidence="9">
    <location>
        <position position="205"/>
    </location>
    <ligand>
        <name>[4Fe-4S] cluster</name>
        <dbReference type="ChEBI" id="CHEBI:49883"/>
        <label>2</label>
    </ligand>
</feature>
<dbReference type="GO" id="GO:0052693">
    <property type="term" value="F:epoxyqueuosine reductase activity"/>
    <property type="evidence" value="ECO:0007669"/>
    <property type="project" value="UniProtKB-UniRule"/>
</dbReference>
<keyword evidence="8 9" id="KW-0411">Iron-sulfur</keyword>
<feature type="binding site" evidence="9">
    <location>
        <position position="198"/>
    </location>
    <ligand>
        <name>[4Fe-4S] cluster</name>
        <dbReference type="ChEBI" id="CHEBI:49883"/>
        <label>1</label>
    </ligand>
</feature>
<evidence type="ECO:0000256" key="7">
    <source>
        <dbReference type="ARBA" id="ARBA00023004"/>
    </source>
</evidence>
<evidence type="ECO:0000256" key="9">
    <source>
        <dbReference type="HAMAP-Rule" id="MF_00916"/>
    </source>
</evidence>
<feature type="binding site" evidence="9">
    <location>
        <position position="251"/>
    </location>
    <ligand>
        <name>[4Fe-4S] cluster</name>
        <dbReference type="ChEBI" id="CHEBI:49883"/>
        <label>2</label>
    </ligand>
</feature>
<dbReference type="Pfam" id="PF08331">
    <property type="entry name" value="QueG_DUF1730"/>
    <property type="match status" value="1"/>
</dbReference>
<dbReference type="InterPro" id="IPR017896">
    <property type="entry name" value="4Fe4S_Fe-S-bd"/>
</dbReference>
<comment type="cofactor">
    <cofactor evidence="9">
        <name>cob(II)alamin</name>
        <dbReference type="ChEBI" id="CHEBI:16304"/>
    </cofactor>
</comment>
<dbReference type="HAMAP" id="MF_00916">
    <property type="entry name" value="QueG"/>
    <property type="match status" value="1"/>
</dbReference>
<feature type="binding site" evidence="9">
    <location>
        <position position="248"/>
    </location>
    <ligand>
        <name>[4Fe-4S] cluster</name>
        <dbReference type="ChEBI" id="CHEBI:49883"/>
        <label>2</label>
    </ligand>
</feature>